<dbReference type="GeneID" id="88765414"/>
<accession>G5J2A4</accession>
<organism evidence="2 3">
    <name type="scientific">Crocosphaera watsonii WH 0003</name>
    <dbReference type="NCBI Taxonomy" id="423471"/>
    <lineage>
        <taxon>Bacteria</taxon>
        <taxon>Bacillati</taxon>
        <taxon>Cyanobacteriota</taxon>
        <taxon>Cyanophyceae</taxon>
        <taxon>Oscillatoriophycideae</taxon>
        <taxon>Chroococcales</taxon>
        <taxon>Aphanothecaceae</taxon>
        <taxon>Crocosphaera</taxon>
    </lineage>
</organism>
<gene>
    <name evidence="2" type="ORF">CWATWH0003_1636</name>
</gene>
<dbReference type="PATRIC" id="fig|423471.3.peg.1528"/>
<proteinExistence type="predicted"/>
<comment type="caution">
    <text evidence="2">The sequence shown here is derived from an EMBL/GenBank/DDBJ whole genome shotgun (WGS) entry which is preliminary data.</text>
</comment>
<feature type="transmembrane region" description="Helical" evidence="1">
    <location>
        <begin position="12"/>
        <end position="33"/>
    </location>
</feature>
<evidence type="ECO:0000313" key="2">
    <source>
        <dbReference type="EMBL" id="EHJ13684.1"/>
    </source>
</evidence>
<dbReference type="EMBL" id="AESD01000248">
    <property type="protein sequence ID" value="EHJ13684.1"/>
    <property type="molecule type" value="Genomic_DNA"/>
</dbReference>
<keyword evidence="1" id="KW-1133">Transmembrane helix</keyword>
<evidence type="ECO:0000313" key="3">
    <source>
        <dbReference type="Proteomes" id="UP000003477"/>
    </source>
</evidence>
<evidence type="ECO:0000256" key="1">
    <source>
        <dbReference type="SAM" id="Phobius"/>
    </source>
</evidence>
<protein>
    <submittedName>
        <fullName evidence="2">Uncharacterized protein</fullName>
    </submittedName>
</protein>
<keyword evidence="1" id="KW-0472">Membrane</keyword>
<reference evidence="2 3" key="1">
    <citation type="journal article" date="2011" name="Front. Microbiol.">
        <title>Two Strains of Crocosphaera watsonii with Highly Conserved Genomes are Distinguished by Strain-Specific Features.</title>
        <authorList>
            <person name="Bench S.R."/>
            <person name="Ilikchyan I.N."/>
            <person name="Tripp H.J."/>
            <person name="Zehr J.P."/>
        </authorList>
    </citation>
    <scope>NUCLEOTIDE SEQUENCE [LARGE SCALE GENOMIC DNA]</scope>
    <source>
        <strain evidence="2 3">WH 0003</strain>
    </source>
</reference>
<dbReference type="Proteomes" id="UP000003477">
    <property type="component" value="Unassembled WGS sequence"/>
</dbReference>
<dbReference type="RefSeq" id="WP_007310031.1">
    <property type="nucleotide sequence ID" value="NZ_AESD01000248.1"/>
</dbReference>
<sequence>MLSTDTERIIIFRNYLILMGTLAMLITGLGGMFENPDRLGQKDRLENYGRFVSGVVVNQAQKIGR</sequence>
<keyword evidence="1" id="KW-0812">Transmembrane</keyword>
<name>G5J2A4_CROWT</name>
<dbReference type="AlphaFoldDB" id="G5J2A4"/>